<feature type="non-terminal residue" evidence="1">
    <location>
        <position position="154"/>
    </location>
</feature>
<feature type="non-terminal residue" evidence="1">
    <location>
        <position position="1"/>
    </location>
</feature>
<proteinExistence type="predicted"/>
<evidence type="ECO:0000313" key="2">
    <source>
        <dbReference type="Proteomes" id="UP000789405"/>
    </source>
</evidence>
<gene>
    <name evidence="1" type="ORF">DERYTH_LOCUS24003</name>
</gene>
<comment type="caution">
    <text evidence="1">The sequence shown here is derived from an EMBL/GenBank/DDBJ whole genome shotgun (WGS) entry which is preliminary data.</text>
</comment>
<keyword evidence="2" id="KW-1185">Reference proteome</keyword>
<dbReference type="OrthoDB" id="2406160at2759"/>
<evidence type="ECO:0000313" key="1">
    <source>
        <dbReference type="EMBL" id="CAG8803964.1"/>
    </source>
</evidence>
<dbReference type="AlphaFoldDB" id="A0A9N9P4Y0"/>
<dbReference type="EMBL" id="CAJVPY010038463">
    <property type="protein sequence ID" value="CAG8803964.1"/>
    <property type="molecule type" value="Genomic_DNA"/>
</dbReference>
<sequence>HNMSNKIYGTENIPGRMLTPSYKACMEVNMNQYARLQIGNEIFGSKITGRHENNVIILAKWKAYRDRTSDIYPGEVQFYFEHTLTLPRGPKTHLLAYVKWYKNASSSSIRFKHKFMGPEVSNTELWKKEYYEEGQDSIIAVHRIYGRAIKIDYR</sequence>
<reference evidence="1" key="1">
    <citation type="submission" date="2021-06" db="EMBL/GenBank/DDBJ databases">
        <authorList>
            <person name="Kallberg Y."/>
            <person name="Tangrot J."/>
            <person name="Rosling A."/>
        </authorList>
    </citation>
    <scope>NUCLEOTIDE SEQUENCE</scope>
    <source>
        <strain evidence="1">MA453B</strain>
    </source>
</reference>
<name>A0A9N9P4Y0_9GLOM</name>
<organism evidence="1 2">
    <name type="scientific">Dentiscutata erythropus</name>
    <dbReference type="NCBI Taxonomy" id="1348616"/>
    <lineage>
        <taxon>Eukaryota</taxon>
        <taxon>Fungi</taxon>
        <taxon>Fungi incertae sedis</taxon>
        <taxon>Mucoromycota</taxon>
        <taxon>Glomeromycotina</taxon>
        <taxon>Glomeromycetes</taxon>
        <taxon>Diversisporales</taxon>
        <taxon>Gigasporaceae</taxon>
        <taxon>Dentiscutata</taxon>
    </lineage>
</organism>
<protein>
    <submittedName>
        <fullName evidence="1">28681_t:CDS:1</fullName>
    </submittedName>
</protein>
<accession>A0A9N9P4Y0</accession>
<dbReference type="Proteomes" id="UP000789405">
    <property type="component" value="Unassembled WGS sequence"/>
</dbReference>